<reference evidence="6 7" key="1">
    <citation type="submission" date="2013-05" db="EMBL/GenBank/DDBJ databases">
        <title>Genome assembly of Chondromyces apiculatus DSM 436.</title>
        <authorList>
            <person name="Sharma G."/>
            <person name="Khatri I."/>
            <person name="Kaur C."/>
            <person name="Mayilraj S."/>
            <person name="Subramanian S."/>
        </authorList>
    </citation>
    <scope>NUCLEOTIDE SEQUENCE [LARGE SCALE GENOMIC DNA]</scope>
    <source>
        <strain evidence="6 7">DSM 436</strain>
    </source>
</reference>
<organism evidence="6 7">
    <name type="scientific">Chondromyces apiculatus DSM 436</name>
    <dbReference type="NCBI Taxonomy" id="1192034"/>
    <lineage>
        <taxon>Bacteria</taxon>
        <taxon>Pseudomonadati</taxon>
        <taxon>Myxococcota</taxon>
        <taxon>Polyangia</taxon>
        <taxon>Polyangiales</taxon>
        <taxon>Polyangiaceae</taxon>
        <taxon>Chondromyces</taxon>
    </lineage>
</organism>
<dbReference type="STRING" id="1192034.CAP_5186"/>
<dbReference type="EMBL" id="ASRX01000042">
    <property type="protein sequence ID" value="EYF03756.1"/>
    <property type="molecule type" value="Genomic_DNA"/>
</dbReference>
<dbReference type="InterPro" id="IPR001279">
    <property type="entry name" value="Metallo-B-lactamas"/>
</dbReference>
<dbReference type="SUPFAM" id="SSF56281">
    <property type="entry name" value="Metallo-hydrolase/oxidoreductase"/>
    <property type="match status" value="1"/>
</dbReference>
<feature type="domain" description="Metallo-beta-lactamase" evidence="5">
    <location>
        <begin position="32"/>
        <end position="266"/>
    </location>
</feature>
<evidence type="ECO:0000259" key="5">
    <source>
        <dbReference type="SMART" id="SM00849"/>
    </source>
</evidence>
<dbReference type="eggNOG" id="COG0491">
    <property type="taxonomic scope" value="Bacteria"/>
</dbReference>
<name>A0A017T5B7_9BACT</name>
<dbReference type="Pfam" id="PF00753">
    <property type="entry name" value="Lactamase_B"/>
    <property type="match status" value="1"/>
</dbReference>
<sequence length="288" mass="31899">MKIHHLNCTSLCPLGGEHLGGEGDLWTRTTLVCHCLLVEGPDGLILVDTGFGLEDIRTPNRRMGAPFVWMMQPRLDQAETAIRQVTRLGFKPEDVRHIVLTHLDLDHAGGLADFPWAKVHVYGAEHAAAMAPATFVERERYRSVMWEHGPDWALASAPEGGERWFGLECVRDLPGLPPEVLMVPMPGHTRGHAAVAVQGEGKWALHAGDAYFYRGEVDPAGPHCPGVLGFYEQLMEVDHEKRLHNQARLRELARDHGDQVTLFCAHDPVELARLAPHQQRPAPGYAAA</sequence>
<dbReference type="AlphaFoldDB" id="A0A017T5B7"/>
<keyword evidence="3" id="KW-0378">Hydrolase</keyword>
<evidence type="ECO:0000313" key="6">
    <source>
        <dbReference type="EMBL" id="EYF03756.1"/>
    </source>
</evidence>
<dbReference type="PANTHER" id="PTHR42978:SF3">
    <property type="entry name" value="BLR3078 PROTEIN"/>
    <property type="match status" value="1"/>
</dbReference>
<protein>
    <recommendedName>
        <fullName evidence="5">Metallo-beta-lactamase domain-containing protein</fullName>
    </recommendedName>
</protein>
<dbReference type="Proteomes" id="UP000019678">
    <property type="component" value="Unassembled WGS sequence"/>
</dbReference>
<dbReference type="PANTHER" id="PTHR42978">
    <property type="entry name" value="QUORUM-QUENCHING LACTONASE YTNP-RELATED-RELATED"/>
    <property type="match status" value="1"/>
</dbReference>
<dbReference type="GO" id="GO:0046872">
    <property type="term" value="F:metal ion binding"/>
    <property type="evidence" value="ECO:0007669"/>
    <property type="project" value="UniProtKB-KW"/>
</dbReference>
<dbReference type="CDD" id="cd07742">
    <property type="entry name" value="metallo-hydrolase-like_MBL-fold"/>
    <property type="match status" value="1"/>
</dbReference>
<dbReference type="RefSeq" id="WP_044245310.1">
    <property type="nucleotide sequence ID" value="NZ_ASRX01000042.1"/>
</dbReference>
<accession>A0A017T5B7</accession>
<dbReference type="GO" id="GO:0016787">
    <property type="term" value="F:hydrolase activity"/>
    <property type="evidence" value="ECO:0007669"/>
    <property type="project" value="UniProtKB-KW"/>
</dbReference>
<evidence type="ECO:0000256" key="3">
    <source>
        <dbReference type="ARBA" id="ARBA00022801"/>
    </source>
</evidence>
<dbReference type="InterPro" id="IPR036866">
    <property type="entry name" value="RibonucZ/Hydroxyglut_hydro"/>
</dbReference>
<evidence type="ECO:0000313" key="7">
    <source>
        <dbReference type="Proteomes" id="UP000019678"/>
    </source>
</evidence>
<comment type="similarity">
    <text evidence="1">Belongs to the metallo-beta-lactamase superfamily.</text>
</comment>
<proteinExistence type="inferred from homology"/>
<keyword evidence="4" id="KW-0862">Zinc</keyword>
<evidence type="ECO:0000256" key="2">
    <source>
        <dbReference type="ARBA" id="ARBA00022723"/>
    </source>
</evidence>
<dbReference type="OrthoDB" id="5443440at2"/>
<keyword evidence="2" id="KW-0479">Metal-binding</keyword>
<dbReference type="Gene3D" id="3.60.15.10">
    <property type="entry name" value="Ribonuclease Z/Hydroxyacylglutathione hydrolase-like"/>
    <property type="match status" value="1"/>
</dbReference>
<evidence type="ECO:0000256" key="1">
    <source>
        <dbReference type="ARBA" id="ARBA00007749"/>
    </source>
</evidence>
<gene>
    <name evidence="6" type="ORF">CAP_5186</name>
</gene>
<evidence type="ECO:0000256" key="4">
    <source>
        <dbReference type="ARBA" id="ARBA00022833"/>
    </source>
</evidence>
<dbReference type="InterPro" id="IPR051013">
    <property type="entry name" value="MBL_superfamily_lactonases"/>
</dbReference>
<comment type="caution">
    <text evidence="6">The sequence shown here is derived from an EMBL/GenBank/DDBJ whole genome shotgun (WGS) entry which is preliminary data.</text>
</comment>
<keyword evidence="7" id="KW-1185">Reference proteome</keyword>
<dbReference type="SMART" id="SM00849">
    <property type="entry name" value="Lactamase_B"/>
    <property type="match status" value="1"/>
</dbReference>